<dbReference type="PANTHER" id="PTHR43722:SF1">
    <property type="entry name" value="PROLINE IMINOPEPTIDASE"/>
    <property type="match status" value="1"/>
</dbReference>
<comment type="catalytic activity">
    <reaction evidence="1 11 13">
        <text>Release of N-terminal proline from a peptide.</text>
        <dbReference type="EC" id="3.4.11.5"/>
    </reaction>
</comment>
<keyword evidence="8 11" id="KW-0645">Protease</keyword>
<dbReference type="EMBL" id="QRDW01000003">
    <property type="protein sequence ID" value="RED51477.1"/>
    <property type="molecule type" value="Genomic_DNA"/>
</dbReference>
<evidence type="ECO:0000313" key="15">
    <source>
        <dbReference type="EMBL" id="RED51477.1"/>
    </source>
</evidence>
<dbReference type="OrthoDB" id="9796770at2"/>
<dbReference type="Pfam" id="PF00561">
    <property type="entry name" value="Abhydrolase_1"/>
    <property type="match status" value="1"/>
</dbReference>
<protein>
    <recommendedName>
        <fullName evidence="5 11">Proline iminopeptidase</fullName>
        <shortName evidence="11">PIP</shortName>
        <ecNumber evidence="4 11">3.4.11.5</ecNumber>
    </recommendedName>
    <alternativeName>
        <fullName evidence="10 11">Prolyl aminopeptidase</fullName>
    </alternativeName>
</protein>
<dbReference type="InterPro" id="IPR029058">
    <property type="entry name" value="AB_hydrolase_fold"/>
</dbReference>
<evidence type="ECO:0000256" key="5">
    <source>
        <dbReference type="ARBA" id="ARBA00021843"/>
    </source>
</evidence>
<dbReference type="PANTHER" id="PTHR43722">
    <property type="entry name" value="PROLINE IMINOPEPTIDASE"/>
    <property type="match status" value="1"/>
</dbReference>
<keyword evidence="6 11" id="KW-0031">Aminopeptidase</keyword>
<evidence type="ECO:0000256" key="13">
    <source>
        <dbReference type="RuleBase" id="RU003421"/>
    </source>
</evidence>
<dbReference type="InterPro" id="IPR000073">
    <property type="entry name" value="AB_hydrolase_1"/>
</dbReference>
<evidence type="ECO:0000256" key="2">
    <source>
        <dbReference type="ARBA" id="ARBA00004496"/>
    </source>
</evidence>
<dbReference type="AlphaFoldDB" id="A0A3D9HPQ8"/>
<keyword evidence="16" id="KW-1185">Reference proteome</keyword>
<dbReference type="PRINTS" id="PR00111">
    <property type="entry name" value="ABHYDROLASE"/>
</dbReference>
<dbReference type="Gene3D" id="3.40.50.1820">
    <property type="entry name" value="alpha/beta hydrolase"/>
    <property type="match status" value="1"/>
</dbReference>
<comment type="caution">
    <text evidence="15">The sequence shown here is derived from an EMBL/GenBank/DDBJ whole genome shotgun (WGS) entry which is preliminary data.</text>
</comment>
<dbReference type="SUPFAM" id="SSF53474">
    <property type="entry name" value="alpha/beta-Hydrolases"/>
    <property type="match status" value="1"/>
</dbReference>
<accession>A0A3D9HPQ8</accession>
<feature type="active site" evidence="12">
    <location>
        <position position="265"/>
    </location>
</feature>
<keyword evidence="9 11" id="KW-0378">Hydrolase</keyword>
<evidence type="ECO:0000256" key="3">
    <source>
        <dbReference type="ARBA" id="ARBA00010088"/>
    </source>
</evidence>
<evidence type="ECO:0000256" key="11">
    <source>
        <dbReference type="PIRNR" id="PIRNR006431"/>
    </source>
</evidence>
<dbReference type="InterPro" id="IPR005944">
    <property type="entry name" value="Pro_iminopeptidase"/>
</dbReference>
<evidence type="ECO:0000256" key="8">
    <source>
        <dbReference type="ARBA" id="ARBA00022670"/>
    </source>
</evidence>
<dbReference type="EC" id="3.4.11.5" evidence="4 11"/>
<reference evidence="15 16" key="1">
    <citation type="submission" date="2018-07" db="EMBL/GenBank/DDBJ databases">
        <title>Genomic Encyclopedia of Type Strains, Phase III (KMG-III): the genomes of soil and plant-associated and newly described type strains.</title>
        <authorList>
            <person name="Whitman W."/>
        </authorList>
    </citation>
    <scope>NUCLEOTIDE SEQUENCE [LARGE SCALE GENOMIC DNA]</scope>
    <source>
        <strain evidence="15 16">CECT 8488</strain>
    </source>
</reference>
<proteinExistence type="inferred from homology"/>
<evidence type="ECO:0000256" key="6">
    <source>
        <dbReference type="ARBA" id="ARBA00022438"/>
    </source>
</evidence>
<dbReference type="PRINTS" id="PR00793">
    <property type="entry name" value="PROAMNOPTASE"/>
</dbReference>
<dbReference type="InterPro" id="IPR002410">
    <property type="entry name" value="Peptidase_S33"/>
</dbReference>
<feature type="domain" description="AB hydrolase-1" evidence="14">
    <location>
        <begin position="37"/>
        <end position="296"/>
    </location>
</feature>
<dbReference type="PIRSF" id="PIRSF006431">
    <property type="entry name" value="Pept_S33"/>
    <property type="match status" value="1"/>
</dbReference>
<comment type="similarity">
    <text evidence="3 11 13">Belongs to the peptidase S33 family.</text>
</comment>
<organism evidence="15 16">
    <name type="scientific">Aestuariispira insulae</name>
    <dbReference type="NCBI Taxonomy" id="1461337"/>
    <lineage>
        <taxon>Bacteria</taxon>
        <taxon>Pseudomonadati</taxon>
        <taxon>Pseudomonadota</taxon>
        <taxon>Alphaproteobacteria</taxon>
        <taxon>Rhodospirillales</taxon>
        <taxon>Kiloniellaceae</taxon>
        <taxon>Aestuariispira</taxon>
    </lineage>
</organism>
<dbReference type="GO" id="GO:0006508">
    <property type="term" value="P:proteolysis"/>
    <property type="evidence" value="ECO:0007669"/>
    <property type="project" value="UniProtKB-KW"/>
</dbReference>
<dbReference type="Proteomes" id="UP000256845">
    <property type="component" value="Unassembled WGS sequence"/>
</dbReference>
<evidence type="ECO:0000256" key="4">
    <source>
        <dbReference type="ARBA" id="ARBA00012568"/>
    </source>
</evidence>
<feature type="active site" description="Nucleophile" evidence="12">
    <location>
        <position position="111"/>
    </location>
</feature>
<evidence type="ECO:0000256" key="12">
    <source>
        <dbReference type="PIRSR" id="PIRSR006431-1"/>
    </source>
</evidence>
<evidence type="ECO:0000256" key="1">
    <source>
        <dbReference type="ARBA" id="ARBA00001585"/>
    </source>
</evidence>
<evidence type="ECO:0000313" key="16">
    <source>
        <dbReference type="Proteomes" id="UP000256845"/>
    </source>
</evidence>
<evidence type="ECO:0000256" key="7">
    <source>
        <dbReference type="ARBA" id="ARBA00022490"/>
    </source>
</evidence>
<evidence type="ECO:0000256" key="10">
    <source>
        <dbReference type="ARBA" id="ARBA00029605"/>
    </source>
</evidence>
<keyword evidence="7 11" id="KW-0963">Cytoplasm</keyword>
<evidence type="ECO:0000259" key="14">
    <source>
        <dbReference type="Pfam" id="PF00561"/>
    </source>
</evidence>
<dbReference type="NCBIfam" id="TIGR01249">
    <property type="entry name" value="pro_imino_pep_1"/>
    <property type="match status" value="1"/>
</dbReference>
<dbReference type="RefSeq" id="WP_115936364.1">
    <property type="nucleotide sequence ID" value="NZ_QRDW01000003.1"/>
</dbReference>
<dbReference type="GO" id="GO:0004177">
    <property type="term" value="F:aminopeptidase activity"/>
    <property type="evidence" value="ECO:0007669"/>
    <property type="project" value="UniProtKB-UniRule"/>
</dbReference>
<name>A0A3D9HPQ8_9PROT</name>
<gene>
    <name evidence="15" type="ORF">DFP90_103279</name>
</gene>
<dbReference type="GO" id="GO:0005737">
    <property type="term" value="C:cytoplasm"/>
    <property type="evidence" value="ECO:0007669"/>
    <property type="project" value="UniProtKB-SubCell"/>
</dbReference>
<evidence type="ECO:0000256" key="9">
    <source>
        <dbReference type="ARBA" id="ARBA00022801"/>
    </source>
</evidence>
<comment type="subcellular location">
    <subcellularLocation>
        <location evidence="2 11">Cytoplasm</location>
    </subcellularLocation>
</comment>
<feature type="active site" description="Proton donor" evidence="12">
    <location>
        <position position="293"/>
    </location>
</feature>
<sequence>MVQDLYPPLEPFATGHLEPDGLHHVYFEQCGNPEGQPVLFLHGGPGAGCAPVHRRYFDPAHYHIVLLDQRGCGRSTPNGELTRNDTWQIIGDLEAIRKRLGLEKWVLFGGSWGSTLALAYAQAHPDRIKGLILRGVFLATHDEIDWFMHHMGRFFPEAFEEFFSPFTESDSDNLLDFHHRRLIDPDPEVHIPAARLWSAFEVKCSTLIPNPEAVAQMDDPDTALSLARLEAEYFRHGMFLEEGQLLADLHKISHLPAIIVQGRYDVICPPQAAYRLHKDWPGSELMMIPDAGHSASEPGIVKGLVSATETFKSL</sequence>